<proteinExistence type="predicted"/>
<comment type="caution">
    <text evidence="5">The sequence shown here is derived from an EMBL/GenBank/DDBJ whole genome shotgun (WGS) entry which is preliminary data.</text>
</comment>
<dbReference type="Pfam" id="PF01047">
    <property type="entry name" value="MarR"/>
    <property type="match status" value="1"/>
</dbReference>
<dbReference type="EMBL" id="JBHILJ010000004">
    <property type="protein sequence ID" value="MFB5736859.1"/>
    <property type="molecule type" value="Genomic_DNA"/>
</dbReference>
<feature type="domain" description="HTH marR-type" evidence="4">
    <location>
        <begin position="8"/>
        <end position="142"/>
    </location>
</feature>
<organism evidence="5 6">
    <name type="scientific">Leptospira wolffii</name>
    <dbReference type="NCBI Taxonomy" id="409998"/>
    <lineage>
        <taxon>Bacteria</taxon>
        <taxon>Pseudomonadati</taxon>
        <taxon>Spirochaetota</taxon>
        <taxon>Spirochaetia</taxon>
        <taxon>Leptospirales</taxon>
        <taxon>Leptospiraceae</taxon>
        <taxon>Leptospira</taxon>
    </lineage>
</organism>
<protein>
    <submittedName>
        <fullName evidence="5">MarR family winged helix-turn-helix transcriptional regulator</fullName>
    </submittedName>
</protein>
<dbReference type="Gene3D" id="1.10.10.10">
    <property type="entry name" value="Winged helix-like DNA-binding domain superfamily/Winged helix DNA-binding domain"/>
    <property type="match status" value="1"/>
</dbReference>
<gene>
    <name evidence="5" type="ORF">ACE5IX_10095</name>
</gene>
<accession>A0ABV5BNG4</accession>
<dbReference type="RefSeq" id="WP_232218477.1">
    <property type="nucleotide sequence ID" value="NZ_JBHILI010000005.1"/>
</dbReference>
<dbReference type="SMART" id="SM00347">
    <property type="entry name" value="HTH_MARR"/>
    <property type="match status" value="1"/>
</dbReference>
<sequence>MSKYMVKPEFVIHLLSRTRDRIQKHLSSEFEKQGIHDVVPAHGGVLYALGKGPMILSELASALDRTNSTVTALLDKLENLGYIKRSKPYEDERITSAELTEKGKATLEKVQRASKQTLSKLYKDIDASEKEEFIRILSKIHSNFE</sequence>
<keyword evidence="3" id="KW-0804">Transcription</keyword>
<evidence type="ECO:0000256" key="2">
    <source>
        <dbReference type="ARBA" id="ARBA00023125"/>
    </source>
</evidence>
<dbReference type="Proteomes" id="UP001580391">
    <property type="component" value="Unassembled WGS sequence"/>
</dbReference>
<evidence type="ECO:0000259" key="4">
    <source>
        <dbReference type="PROSITE" id="PS50995"/>
    </source>
</evidence>
<dbReference type="PRINTS" id="PR00598">
    <property type="entry name" value="HTHMARR"/>
</dbReference>
<dbReference type="InterPro" id="IPR000835">
    <property type="entry name" value="HTH_MarR-typ"/>
</dbReference>
<evidence type="ECO:0000256" key="1">
    <source>
        <dbReference type="ARBA" id="ARBA00023015"/>
    </source>
</evidence>
<evidence type="ECO:0000256" key="3">
    <source>
        <dbReference type="ARBA" id="ARBA00023163"/>
    </source>
</evidence>
<dbReference type="PROSITE" id="PS50995">
    <property type="entry name" value="HTH_MARR_2"/>
    <property type="match status" value="1"/>
</dbReference>
<dbReference type="InterPro" id="IPR036390">
    <property type="entry name" value="WH_DNA-bd_sf"/>
</dbReference>
<reference evidence="5 6" key="1">
    <citation type="submission" date="2024-09" db="EMBL/GenBank/DDBJ databases">
        <title>Taxonomic and Genotyping Characterization of Leptospira Strains isolated from Multiple Sources in Colombia highlights the importance of intermediate species.</title>
        <authorList>
            <person name="Torres Higuera L."/>
            <person name="Rojas Tapias D."/>
            <person name="Jimenez Velasquez S."/>
            <person name="Renjifo Ibanez C."/>
        </authorList>
    </citation>
    <scope>NUCLEOTIDE SEQUENCE [LARGE SCALE GENOMIC DNA]</scope>
    <source>
        <strain evidence="5 6">Lep080</strain>
    </source>
</reference>
<evidence type="ECO:0000313" key="5">
    <source>
        <dbReference type="EMBL" id="MFB5736859.1"/>
    </source>
</evidence>
<keyword evidence="2" id="KW-0238">DNA-binding</keyword>
<dbReference type="InterPro" id="IPR036388">
    <property type="entry name" value="WH-like_DNA-bd_sf"/>
</dbReference>
<dbReference type="PANTHER" id="PTHR42756">
    <property type="entry name" value="TRANSCRIPTIONAL REGULATOR, MARR"/>
    <property type="match status" value="1"/>
</dbReference>
<evidence type="ECO:0000313" key="6">
    <source>
        <dbReference type="Proteomes" id="UP001580391"/>
    </source>
</evidence>
<dbReference type="PANTHER" id="PTHR42756:SF1">
    <property type="entry name" value="TRANSCRIPTIONAL REPRESSOR OF EMRAB OPERON"/>
    <property type="match status" value="1"/>
</dbReference>
<keyword evidence="6" id="KW-1185">Reference proteome</keyword>
<name>A0ABV5BNG4_9LEPT</name>
<dbReference type="SUPFAM" id="SSF46785">
    <property type="entry name" value="Winged helix' DNA-binding domain"/>
    <property type="match status" value="1"/>
</dbReference>
<keyword evidence="1" id="KW-0805">Transcription regulation</keyword>